<organism evidence="1">
    <name type="scientific">viral metagenome</name>
    <dbReference type="NCBI Taxonomy" id="1070528"/>
    <lineage>
        <taxon>unclassified sequences</taxon>
        <taxon>metagenomes</taxon>
        <taxon>organismal metagenomes</taxon>
    </lineage>
</organism>
<sequence length="108" mass="12606">METAQKLQNDWMIASQSYFTFLEDGYSDQESTEFMMELCGKCDEDLKENGLNYLKDLSQCTCCERHQTNRPSCVEDKKTYVSDGYSNHCDCACRHFSRIIVDLMIENK</sequence>
<dbReference type="EMBL" id="MN739344">
    <property type="protein sequence ID" value="QHS99557.1"/>
    <property type="molecule type" value="Genomic_DNA"/>
</dbReference>
<reference evidence="1" key="1">
    <citation type="journal article" date="2020" name="Nature">
        <title>Giant virus diversity and host interactions through global metagenomics.</title>
        <authorList>
            <person name="Schulz F."/>
            <person name="Roux S."/>
            <person name="Paez-Espino D."/>
            <person name="Jungbluth S."/>
            <person name="Walsh D.A."/>
            <person name="Denef V.J."/>
            <person name="McMahon K.D."/>
            <person name="Konstantinidis K.T."/>
            <person name="Eloe-Fadrosh E.A."/>
            <person name="Kyrpides N.C."/>
            <person name="Woyke T."/>
        </authorList>
    </citation>
    <scope>NUCLEOTIDE SEQUENCE</scope>
    <source>
        <strain evidence="1">GVMAG-M-3300020187-37</strain>
    </source>
</reference>
<evidence type="ECO:0000313" key="1">
    <source>
        <dbReference type="EMBL" id="QHS99557.1"/>
    </source>
</evidence>
<name>A0A6C0C4M1_9ZZZZ</name>
<protein>
    <submittedName>
        <fullName evidence="1">Uncharacterized protein</fullName>
    </submittedName>
</protein>
<proteinExistence type="predicted"/>
<accession>A0A6C0C4M1</accession>
<dbReference type="AlphaFoldDB" id="A0A6C0C4M1"/>